<dbReference type="STRING" id="1088818.A0A2I0AP55"/>
<dbReference type="AlphaFoldDB" id="A0A2I0AP55"/>
<feature type="coiled-coil region" evidence="2">
    <location>
        <begin position="212"/>
        <end position="277"/>
    </location>
</feature>
<evidence type="ECO:0000313" key="5">
    <source>
        <dbReference type="Proteomes" id="UP000236161"/>
    </source>
</evidence>
<dbReference type="GO" id="GO:0072699">
    <property type="term" value="P:protein localization to cortical microtubule cytoskeleton"/>
    <property type="evidence" value="ECO:0007669"/>
    <property type="project" value="TreeGrafter"/>
</dbReference>
<dbReference type="EMBL" id="KZ451969">
    <property type="protein sequence ID" value="PKA57295.1"/>
    <property type="molecule type" value="Genomic_DNA"/>
</dbReference>
<accession>A0A2I0AP55</accession>
<name>A0A2I0AP55_9ASPA</name>
<feature type="region of interest" description="Disordered" evidence="3">
    <location>
        <begin position="31"/>
        <end position="67"/>
    </location>
</feature>
<evidence type="ECO:0000256" key="3">
    <source>
        <dbReference type="SAM" id="MobiDB-lite"/>
    </source>
</evidence>
<proteinExistence type="predicted"/>
<keyword evidence="5" id="KW-1185">Reference proteome</keyword>
<dbReference type="Proteomes" id="UP000236161">
    <property type="component" value="Unassembled WGS sequence"/>
</dbReference>
<evidence type="ECO:0000313" key="4">
    <source>
        <dbReference type="EMBL" id="PKA57295.1"/>
    </source>
</evidence>
<dbReference type="OrthoDB" id="1870283at2759"/>
<dbReference type="PANTHER" id="PTHR31342:SF4">
    <property type="entry name" value="ACTIN BINDING PROTEIN FAMILY"/>
    <property type="match status" value="1"/>
</dbReference>
<dbReference type="GO" id="GO:0055028">
    <property type="term" value="C:cortical microtubule"/>
    <property type="evidence" value="ECO:0007669"/>
    <property type="project" value="TreeGrafter"/>
</dbReference>
<evidence type="ECO:0000256" key="2">
    <source>
        <dbReference type="SAM" id="Coils"/>
    </source>
</evidence>
<sequence length="575" mass="65516">MNRRREVKPFLWRAGFALVLSLFFATRHRRRPNPPPIRSLSDAAPSARATSGEIDDEVRSNQTKDGASAKIIPRAHVTFEEDRFEEEKNSPETIPTSPLTEEFKMRDVTTMEEEVRYLRNLVQSLQSRERCLEVQLLEYHGLKEQEISMGELQNRLKLSAVETRLLMLKIQSLKAENEKLRAETSDFSRFASELEIEKRNTKLLKSKLKAVGEQAKEKIAALHLRITELREKERNDLEHAVEIEKKMKRFDELDNEVMELTKQNLRLVREKLELETKLKSEQILGHNSVMKRSETLSFDERNLLREENDKLKNAIEQLRTDRCADVEELVYLRWVNACLRYELRNCQPPPGRTLARDLSRCLSPNSEVKLKQLILEYSNSGFVLDCAGLMEYDLDSCSSQDSQESDETSLGSSKAKSSKSGRLKFLSKLKKLVLGKEMDGNKKSGTCEGRATASTCTFEEMASCLSAEQVEGDDSAEIRPNCPSRCSLDVESLRGFKLEEAKGGLTERCKSDLGAIYSQKRMNSCEQNLIGSTCSLADIEVGEAEKMKLKKFAEVFKGSKGHMKVKRRAASFSFA</sequence>
<organism evidence="4 5">
    <name type="scientific">Apostasia shenzhenica</name>
    <dbReference type="NCBI Taxonomy" id="1088818"/>
    <lineage>
        <taxon>Eukaryota</taxon>
        <taxon>Viridiplantae</taxon>
        <taxon>Streptophyta</taxon>
        <taxon>Embryophyta</taxon>
        <taxon>Tracheophyta</taxon>
        <taxon>Spermatophyta</taxon>
        <taxon>Magnoliopsida</taxon>
        <taxon>Liliopsida</taxon>
        <taxon>Asparagales</taxon>
        <taxon>Orchidaceae</taxon>
        <taxon>Apostasioideae</taxon>
        <taxon>Apostasia</taxon>
    </lineage>
</organism>
<gene>
    <name evidence="4" type="primary">CHUP1</name>
    <name evidence="4" type="ORF">AXF42_Ash002599</name>
</gene>
<keyword evidence="1 2" id="KW-0175">Coiled coil</keyword>
<protein>
    <submittedName>
        <fullName evidence="4">Protein CHUP1, chloroplastic</fullName>
    </submittedName>
</protein>
<dbReference type="PANTHER" id="PTHR31342">
    <property type="entry name" value="PROTEIN CHUP1, CHLOROPLASTIC"/>
    <property type="match status" value="1"/>
</dbReference>
<dbReference type="InterPro" id="IPR040265">
    <property type="entry name" value="CHUP1/IPGA1-like"/>
</dbReference>
<evidence type="ECO:0000256" key="1">
    <source>
        <dbReference type="ARBA" id="ARBA00023054"/>
    </source>
</evidence>
<reference evidence="4 5" key="1">
    <citation type="journal article" date="2017" name="Nature">
        <title>The Apostasia genome and the evolution of orchids.</title>
        <authorList>
            <person name="Zhang G.Q."/>
            <person name="Liu K.W."/>
            <person name="Li Z."/>
            <person name="Lohaus R."/>
            <person name="Hsiao Y.Y."/>
            <person name="Niu S.C."/>
            <person name="Wang J.Y."/>
            <person name="Lin Y.C."/>
            <person name="Xu Q."/>
            <person name="Chen L.J."/>
            <person name="Yoshida K."/>
            <person name="Fujiwara S."/>
            <person name="Wang Z.W."/>
            <person name="Zhang Y.Q."/>
            <person name="Mitsuda N."/>
            <person name="Wang M."/>
            <person name="Liu G.H."/>
            <person name="Pecoraro L."/>
            <person name="Huang H.X."/>
            <person name="Xiao X.J."/>
            <person name="Lin M."/>
            <person name="Wu X.Y."/>
            <person name="Wu W.L."/>
            <person name="Chen Y.Y."/>
            <person name="Chang S.B."/>
            <person name="Sakamoto S."/>
            <person name="Ohme-Takagi M."/>
            <person name="Yagi M."/>
            <person name="Zeng S.J."/>
            <person name="Shen C.Y."/>
            <person name="Yeh C.M."/>
            <person name="Luo Y.B."/>
            <person name="Tsai W.C."/>
            <person name="Van de Peer Y."/>
            <person name="Liu Z.J."/>
        </authorList>
    </citation>
    <scope>NUCLEOTIDE SEQUENCE [LARGE SCALE GENOMIC DNA]</scope>
    <source>
        <strain evidence="5">cv. Shenzhen</strain>
        <tissue evidence="4">Stem</tissue>
    </source>
</reference>